<dbReference type="InterPro" id="IPR050797">
    <property type="entry name" value="Carb_Metab_Trans_Reg"/>
</dbReference>
<evidence type="ECO:0000256" key="4">
    <source>
        <dbReference type="ARBA" id="ARBA00023163"/>
    </source>
</evidence>
<evidence type="ECO:0000256" key="3">
    <source>
        <dbReference type="ARBA" id="ARBA00023125"/>
    </source>
</evidence>
<dbReference type="GO" id="GO:0005634">
    <property type="term" value="C:nucleus"/>
    <property type="evidence" value="ECO:0007669"/>
    <property type="project" value="TreeGrafter"/>
</dbReference>
<dbReference type="PROSITE" id="PS00463">
    <property type="entry name" value="ZN2_CY6_FUNGAL_1"/>
    <property type="match status" value="1"/>
</dbReference>
<keyword evidence="3" id="KW-0238">DNA-binding</keyword>
<evidence type="ECO:0000256" key="6">
    <source>
        <dbReference type="SAM" id="MobiDB-lite"/>
    </source>
</evidence>
<evidence type="ECO:0000313" key="8">
    <source>
        <dbReference type="EMBL" id="KAK5949683.1"/>
    </source>
</evidence>
<name>A0AAN8EA48_9EURO</name>
<feature type="region of interest" description="Disordered" evidence="6">
    <location>
        <begin position="1"/>
        <end position="57"/>
    </location>
</feature>
<dbReference type="PANTHER" id="PTHR31668">
    <property type="entry name" value="GLUCOSE TRANSPORT TRANSCRIPTION REGULATOR RGT1-RELATED-RELATED"/>
    <property type="match status" value="1"/>
</dbReference>
<proteinExistence type="predicted"/>
<dbReference type="InterPro" id="IPR001138">
    <property type="entry name" value="Zn2Cys6_DnaBD"/>
</dbReference>
<dbReference type="GO" id="GO:0008270">
    <property type="term" value="F:zinc ion binding"/>
    <property type="evidence" value="ECO:0007669"/>
    <property type="project" value="InterPro"/>
</dbReference>
<evidence type="ECO:0000256" key="2">
    <source>
        <dbReference type="ARBA" id="ARBA00023015"/>
    </source>
</evidence>
<dbReference type="GO" id="GO:0001080">
    <property type="term" value="P:nitrogen catabolite activation of transcription from RNA polymerase II promoter"/>
    <property type="evidence" value="ECO:0007669"/>
    <property type="project" value="TreeGrafter"/>
</dbReference>
<dbReference type="Pfam" id="PF04082">
    <property type="entry name" value="Fungal_trans"/>
    <property type="match status" value="1"/>
</dbReference>
<dbReference type="EMBL" id="JAKLMC020000033">
    <property type="protein sequence ID" value="KAK5949683.1"/>
    <property type="molecule type" value="Genomic_DNA"/>
</dbReference>
<dbReference type="InterPro" id="IPR036864">
    <property type="entry name" value="Zn2-C6_fun-type_DNA-bd_sf"/>
</dbReference>
<feature type="compositionally biased region" description="Polar residues" evidence="6">
    <location>
        <begin position="20"/>
        <end position="52"/>
    </location>
</feature>
<dbReference type="SMART" id="SM00066">
    <property type="entry name" value="GAL4"/>
    <property type="match status" value="1"/>
</dbReference>
<dbReference type="PROSITE" id="PS50048">
    <property type="entry name" value="ZN2_CY6_FUNGAL_2"/>
    <property type="match status" value="1"/>
</dbReference>
<evidence type="ECO:0000256" key="1">
    <source>
        <dbReference type="ARBA" id="ARBA00022723"/>
    </source>
</evidence>
<dbReference type="InterPro" id="IPR007219">
    <property type="entry name" value="XnlR_reg_dom"/>
</dbReference>
<sequence length="674" mass="76284">MPRTVGADDASGDLFGGLRASSNIKSPVQQSPSSNAEPYSDSHQPSGNSSSDAPDVRANKEFRMKTARPYRSHKYPACTRCHKRRSRCTIEIPGQACLLCRMHGVPCSSESAKKDDRSTPRVGFIHRSLLPDAGYLDNMSHVVGPVIARDTQIMENYLGPMSPSSLNDVQPQTQSISQAANKPIYHVPIPAGRPSPAQQCSCSRNLPLELLDQVDAYFEKLVGMYFEHLYPAFPVLDEQCLVNKLADKSTIPRTFLVNFVAYVLFYWNMGPELMLHARPDQDFAWSVAVQAMHADMQKGDIAAIVSVVFNVAGRPSKSFVSNMTSVSRIVALSHSCGLNHDCREWKIEEPEKRLRWRVWWSILVHDRWLNFAQGTPPSVNKAHYDVPLPTIELLAADRINIQKHYRAAECYIELCKLTEIIGDVLPLIYHIRSGNDGLAAEQTSRSEIELNRWHQGRPKWLDYMDFENRPPIPGLANLQLSYLAVRMLLRRIAWHEICQREPDPSPAWLEGCLEAAENIVRLVCSLKPIDLAGFWLPYNAHHFTSAVTLMLRCGLQTTDLLIRRRSMTSARTMVDCLRRYKDEYNWDMAETALAQSETILKRIEDGLTRRGPTMTPQASQPARTIDDTFWDNPMLQYPGFGWHGQPEELFPGVFSDLNADPTLFEPYAQISQYV</sequence>
<dbReference type="AlphaFoldDB" id="A0AAN8EA48"/>
<organism evidence="8 9">
    <name type="scientific">Knufia fluminis</name>
    <dbReference type="NCBI Taxonomy" id="191047"/>
    <lineage>
        <taxon>Eukaryota</taxon>
        <taxon>Fungi</taxon>
        <taxon>Dikarya</taxon>
        <taxon>Ascomycota</taxon>
        <taxon>Pezizomycotina</taxon>
        <taxon>Eurotiomycetes</taxon>
        <taxon>Chaetothyriomycetidae</taxon>
        <taxon>Chaetothyriales</taxon>
        <taxon>Trichomeriaceae</taxon>
        <taxon>Knufia</taxon>
    </lineage>
</organism>
<dbReference type="PANTHER" id="PTHR31668:SF10">
    <property type="entry name" value="ZN(II)2CYS6 TRANSCRIPTION FACTOR (EUROFUNG)"/>
    <property type="match status" value="1"/>
</dbReference>
<dbReference type="SUPFAM" id="SSF57701">
    <property type="entry name" value="Zn2/Cys6 DNA-binding domain"/>
    <property type="match status" value="1"/>
</dbReference>
<dbReference type="GO" id="GO:0000981">
    <property type="term" value="F:DNA-binding transcription factor activity, RNA polymerase II-specific"/>
    <property type="evidence" value="ECO:0007669"/>
    <property type="project" value="InterPro"/>
</dbReference>
<dbReference type="SMART" id="SM00906">
    <property type="entry name" value="Fungal_trans"/>
    <property type="match status" value="1"/>
</dbReference>
<keyword evidence="4" id="KW-0804">Transcription</keyword>
<evidence type="ECO:0000313" key="9">
    <source>
        <dbReference type="Proteomes" id="UP001316803"/>
    </source>
</evidence>
<protein>
    <recommendedName>
        <fullName evidence="7">Zn(2)-C6 fungal-type domain-containing protein</fullName>
    </recommendedName>
</protein>
<dbReference type="CDD" id="cd00067">
    <property type="entry name" value="GAL4"/>
    <property type="match status" value="1"/>
</dbReference>
<feature type="domain" description="Zn(2)-C6 fungal-type" evidence="7">
    <location>
        <begin position="77"/>
        <end position="109"/>
    </location>
</feature>
<dbReference type="Proteomes" id="UP001316803">
    <property type="component" value="Unassembled WGS sequence"/>
</dbReference>
<keyword evidence="9" id="KW-1185">Reference proteome</keyword>
<gene>
    <name evidence="8" type="ORF">OHC33_009280</name>
</gene>
<reference evidence="8 9" key="1">
    <citation type="submission" date="2022-12" db="EMBL/GenBank/DDBJ databases">
        <title>Genomic features and morphological characterization of a novel Knufia sp. strain isolated from spacecraft assembly facility.</title>
        <authorList>
            <person name="Teixeira M."/>
            <person name="Chander A.M."/>
            <person name="Stajich J.E."/>
            <person name="Venkateswaran K."/>
        </authorList>
    </citation>
    <scope>NUCLEOTIDE SEQUENCE [LARGE SCALE GENOMIC DNA]</scope>
    <source>
        <strain evidence="8 9">FJI-L2-BK-P2</strain>
    </source>
</reference>
<evidence type="ECO:0000256" key="5">
    <source>
        <dbReference type="ARBA" id="ARBA00023242"/>
    </source>
</evidence>
<keyword evidence="2" id="KW-0805">Transcription regulation</keyword>
<evidence type="ECO:0000259" key="7">
    <source>
        <dbReference type="PROSITE" id="PS50048"/>
    </source>
</evidence>
<dbReference type="GO" id="GO:0003677">
    <property type="term" value="F:DNA binding"/>
    <property type="evidence" value="ECO:0007669"/>
    <property type="project" value="UniProtKB-KW"/>
</dbReference>
<dbReference type="CDD" id="cd12148">
    <property type="entry name" value="fungal_TF_MHR"/>
    <property type="match status" value="1"/>
</dbReference>
<dbReference type="Pfam" id="PF00172">
    <property type="entry name" value="Zn_clus"/>
    <property type="match status" value="1"/>
</dbReference>
<keyword evidence="5" id="KW-0539">Nucleus</keyword>
<accession>A0AAN8EA48</accession>
<keyword evidence="1" id="KW-0479">Metal-binding</keyword>
<dbReference type="GO" id="GO:0006351">
    <property type="term" value="P:DNA-templated transcription"/>
    <property type="evidence" value="ECO:0007669"/>
    <property type="project" value="InterPro"/>
</dbReference>
<comment type="caution">
    <text evidence="8">The sequence shown here is derived from an EMBL/GenBank/DDBJ whole genome shotgun (WGS) entry which is preliminary data.</text>
</comment>